<dbReference type="Gene3D" id="3.90.850.10">
    <property type="entry name" value="Fumarylacetoacetase-like, C-terminal domain"/>
    <property type="match status" value="1"/>
</dbReference>
<dbReference type="InterPro" id="IPR036663">
    <property type="entry name" value="Fumarylacetoacetase_C_sf"/>
</dbReference>
<dbReference type="EMBL" id="RHIB01000003">
    <property type="protein sequence ID" value="RNA67075.1"/>
    <property type="molecule type" value="Genomic_DNA"/>
</dbReference>
<sequence length="259" mass="28669">MAMDLQEIARHIDEHQQQGREMDKVTLSYPSLKVEDAYKIQRICMEEAASRGDSLIGWKMGLTSAAKQKMVGVEEPIYGRLTSSMEMNSSVLSMEGLIHPKVEPELAFILKKDLKGENIRPRDVWMATDCVLPAIEVIDSRYRNFSFTLEDVVADNASSTKFLLGDQAFSPYEKAWDKMGVSILKNGEVQHEGVGSDVLGHPVRSVAELVNMLHKEDLGLKAGMVVLTGGFTEAVNVEEGDEILVDYEGLGTLSMSLSK</sequence>
<dbReference type="PANTHER" id="PTHR30143:SF0">
    <property type="entry name" value="2-KETO-4-PENTENOATE HYDRATASE"/>
    <property type="match status" value="1"/>
</dbReference>
<dbReference type="Pfam" id="PF01557">
    <property type="entry name" value="FAA_hydrolase"/>
    <property type="match status" value="1"/>
</dbReference>
<feature type="domain" description="Fumarylacetoacetase-like C-terminal" evidence="2">
    <location>
        <begin position="90"/>
        <end position="254"/>
    </location>
</feature>
<evidence type="ECO:0000313" key="4">
    <source>
        <dbReference type="Proteomes" id="UP000278746"/>
    </source>
</evidence>
<dbReference type="InterPro" id="IPR011234">
    <property type="entry name" value="Fumarylacetoacetase-like_C"/>
</dbReference>
<comment type="caution">
    <text evidence="3">The sequence shown here is derived from an EMBL/GenBank/DDBJ whole genome shotgun (WGS) entry which is preliminary data.</text>
</comment>
<proteinExistence type="predicted"/>
<dbReference type="GO" id="GO:0005737">
    <property type="term" value="C:cytoplasm"/>
    <property type="evidence" value="ECO:0007669"/>
    <property type="project" value="TreeGrafter"/>
</dbReference>
<dbReference type="Proteomes" id="UP000278746">
    <property type="component" value="Unassembled WGS sequence"/>
</dbReference>
<evidence type="ECO:0000256" key="1">
    <source>
        <dbReference type="ARBA" id="ARBA00023239"/>
    </source>
</evidence>
<dbReference type="SUPFAM" id="SSF56529">
    <property type="entry name" value="FAH"/>
    <property type="match status" value="1"/>
</dbReference>
<evidence type="ECO:0000259" key="2">
    <source>
        <dbReference type="Pfam" id="PF01557"/>
    </source>
</evidence>
<dbReference type="GO" id="GO:0008684">
    <property type="term" value="F:2-oxopent-4-enoate hydratase activity"/>
    <property type="evidence" value="ECO:0007669"/>
    <property type="project" value="TreeGrafter"/>
</dbReference>
<dbReference type="AlphaFoldDB" id="A0A3M7TNG2"/>
<organism evidence="3 4">
    <name type="scientific">Alteribacter keqinensis</name>
    <dbReference type="NCBI Taxonomy" id="2483800"/>
    <lineage>
        <taxon>Bacteria</taxon>
        <taxon>Bacillati</taxon>
        <taxon>Bacillota</taxon>
        <taxon>Bacilli</taxon>
        <taxon>Bacillales</taxon>
        <taxon>Bacillaceae</taxon>
        <taxon>Alteribacter</taxon>
    </lineage>
</organism>
<keyword evidence="4" id="KW-1185">Reference proteome</keyword>
<keyword evidence="1" id="KW-0456">Lyase</keyword>
<gene>
    <name evidence="3" type="ORF">EBO34_17955</name>
</gene>
<dbReference type="PANTHER" id="PTHR30143">
    <property type="entry name" value="ACID HYDRATASE"/>
    <property type="match status" value="1"/>
</dbReference>
<dbReference type="RefSeq" id="WP_122901157.1">
    <property type="nucleotide sequence ID" value="NZ_RHIB01000003.1"/>
</dbReference>
<name>A0A3M7TNG2_9BACI</name>
<evidence type="ECO:0000313" key="3">
    <source>
        <dbReference type="EMBL" id="RNA67075.1"/>
    </source>
</evidence>
<reference evidence="3 4" key="1">
    <citation type="submission" date="2018-10" db="EMBL/GenBank/DDBJ databases">
        <title>Bacillus Keqinensis sp. nov., a moderately halophilic bacterium isolated from a saline-alkaline lake.</title>
        <authorList>
            <person name="Wang H."/>
        </authorList>
    </citation>
    <scope>NUCLEOTIDE SEQUENCE [LARGE SCALE GENOMIC DNA]</scope>
    <source>
        <strain evidence="3 4">KQ-3</strain>
    </source>
</reference>
<dbReference type="InterPro" id="IPR050772">
    <property type="entry name" value="Hydratase-Decarb/MhpD_sf"/>
</dbReference>
<protein>
    <submittedName>
        <fullName evidence="3">4-oxalocrotonate decarboxylase</fullName>
    </submittedName>
</protein>
<accession>A0A3M7TNG2</accession>
<dbReference type="OrthoDB" id="9792137at2"/>